<proteinExistence type="predicted"/>
<gene>
    <name evidence="4" type="ORF">SAMN05660349_02875</name>
</gene>
<dbReference type="EMBL" id="FUYQ01000025">
    <property type="protein sequence ID" value="SKB81249.1"/>
    <property type="molecule type" value="Genomic_DNA"/>
</dbReference>
<feature type="signal peptide" evidence="2">
    <location>
        <begin position="1"/>
        <end position="17"/>
    </location>
</feature>
<dbReference type="Proteomes" id="UP000190852">
    <property type="component" value="Unassembled WGS sequence"/>
</dbReference>
<evidence type="ECO:0000256" key="2">
    <source>
        <dbReference type="SAM" id="SignalP"/>
    </source>
</evidence>
<sequence length="368" mass="41734">MKNLIFALAAFAFTACSPTSPTKVTCYAWQGEGQNTTEETLQSDFSKWKSHGIDGMCYNAGHDVEKHRRAAKAAKANGMEYHAWIPAMLQSGPEIDSTWYAVNRNGESAYHVQAYVPYYKFLCPNRTEVTDYLTNLYTKVAEIPEVDAIHLDYIRFVDVILARGLWDKYGLVMNEEYPVADYCYCDKCVSDFKVATGIDIKSVEDPSTVEEWKQFRCDLITKLVNHIAEAVHAKGKKIDAAVFPGPDSYAKKMVRQEWNKWNLDAFFPMNYNDFYLEGPAWIGKVVKEEVISVDGKIPVYSGLFICRDYEKKAQIKDPEGHGLIPSEIEEAVRVSMENGAAGVCLFTPGNMTDAHWEAFDKAIHKQYR</sequence>
<dbReference type="Gene3D" id="3.20.20.80">
    <property type="entry name" value="Glycosidases"/>
    <property type="match status" value="1"/>
</dbReference>
<dbReference type="PANTHER" id="PTHR43405">
    <property type="entry name" value="GLYCOSYL HYDROLASE DIGH"/>
    <property type="match status" value="1"/>
</dbReference>
<keyword evidence="4" id="KW-0378">Hydrolase</keyword>
<dbReference type="RefSeq" id="WP_079684289.1">
    <property type="nucleotide sequence ID" value="NZ_FUYQ01000025.1"/>
</dbReference>
<dbReference type="GO" id="GO:0016787">
    <property type="term" value="F:hydrolase activity"/>
    <property type="evidence" value="ECO:0007669"/>
    <property type="project" value="UniProtKB-KW"/>
</dbReference>
<dbReference type="SUPFAM" id="SSF51445">
    <property type="entry name" value="(Trans)glycosidases"/>
    <property type="match status" value="1"/>
</dbReference>
<dbReference type="AlphaFoldDB" id="A0A1T5EBQ5"/>
<feature type="chain" id="PRO_5013092221" evidence="2">
    <location>
        <begin position="18"/>
        <end position="368"/>
    </location>
</feature>
<dbReference type="PANTHER" id="PTHR43405:SF1">
    <property type="entry name" value="GLYCOSYL HYDROLASE DIGH"/>
    <property type="match status" value="1"/>
</dbReference>
<reference evidence="5" key="1">
    <citation type="submission" date="2017-02" db="EMBL/GenBank/DDBJ databases">
        <authorList>
            <person name="Varghese N."/>
            <person name="Submissions S."/>
        </authorList>
    </citation>
    <scope>NUCLEOTIDE SEQUENCE [LARGE SCALE GENOMIC DNA]</scope>
    <source>
        <strain evidence="5">DSM 24967</strain>
    </source>
</reference>
<dbReference type="InterPro" id="IPR003790">
    <property type="entry name" value="GHL10"/>
</dbReference>
<organism evidence="4 5">
    <name type="scientific">Parabacteroides chartae</name>
    <dbReference type="NCBI Taxonomy" id="1037355"/>
    <lineage>
        <taxon>Bacteria</taxon>
        <taxon>Pseudomonadati</taxon>
        <taxon>Bacteroidota</taxon>
        <taxon>Bacteroidia</taxon>
        <taxon>Bacteroidales</taxon>
        <taxon>Tannerellaceae</taxon>
        <taxon>Parabacteroides</taxon>
    </lineage>
</organism>
<evidence type="ECO:0000256" key="1">
    <source>
        <dbReference type="ARBA" id="ARBA00022729"/>
    </source>
</evidence>
<name>A0A1T5EBQ5_9BACT</name>
<evidence type="ECO:0000313" key="4">
    <source>
        <dbReference type="EMBL" id="SKB81249.1"/>
    </source>
</evidence>
<keyword evidence="5" id="KW-1185">Reference proteome</keyword>
<evidence type="ECO:0000259" key="3">
    <source>
        <dbReference type="Pfam" id="PF02638"/>
    </source>
</evidence>
<feature type="domain" description="Glycosyl hydrolase-like 10" evidence="3">
    <location>
        <begin position="37"/>
        <end position="291"/>
    </location>
</feature>
<dbReference type="InterPro" id="IPR052177">
    <property type="entry name" value="Divisome_Glycosyl_Hydrolase"/>
</dbReference>
<dbReference type="InterPro" id="IPR017853">
    <property type="entry name" value="GH"/>
</dbReference>
<dbReference type="PROSITE" id="PS51257">
    <property type="entry name" value="PROKAR_LIPOPROTEIN"/>
    <property type="match status" value="1"/>
</dbReference>
<protein>
    <submittedName>
        <fullName evidence="4">Glycosyl hydrolase-like 10</fullName>
    </submittedName>
</protein>
<dbReference type="Pfam" id="PF02638">
    <property type="entry name" value="GHL10"/>
    <property type="match status" value="1"/>
</dbReference>
<accession>A0A1T5EBQ5</accession>
<evidence type="ECO:0000313" key="5">
    <source>
        <dbReference type="Proteomes" id="UP000190852"/>
    </source>
</evidence>
<keyword evidence="1 2" id="KW-0732">Signal</keyword>